<dbReference type="InterPro" id="IPR005511">
    <property type="entry name" value="SMP-30"/>
</dbReference>
<dbReference type="STRING" id="1232681.ADIS_1632"/>
<feature type="active site" description="Proton donor/acceptor" evidence="2">
    <location>
        <position position="257"/>
    </location>
</feature>
<evidence type="ECO:0000313" key="6">
    <source>
        <dbReference type="Proteomes" id="UP000013909"/>
    </source>
</evidence>
<dbReference type="GO" id="GO:0046872">
    <property type="term" value="F:metal ion binding"/>
    <property type="evidence" value="ECO:0007669"/>
    <property type="project" value="UniProtKB-KW"/>
</dbReference>
<comment type="cofactor">
    <cofactor evidence="3">
        <name>Zn(2+)</name>
        <dbReference type="ChEBI" id="CHEBI:29105"/>
    </cofactor>
    <text evidence="3">Binds 1 divalent metal cation per subunit.</text>
</comment>
<dbReference type="InterPro" id="IPR011042">
    <property type="entry name" value="6-blade_b-propeller_TolB-like"/>
</dbReference>
<dbReference type="PANTHER" id="PTHR47572">
    <property type="entry name" value="LIPOPROTEIN-RELATED"/>
    <property type="match status" value="1"/>
</dbReference>
<keyword evidence="1 5" id="KW-0378">Hydrolase</keyword>
<sequence>MIPNLLMKNRTLNPRICFALLAAGLLHVLLFIAPTHGQTVVALDDGMERIVDKNAKIEKLASGFAFTEGPVWNSSENYLLFSDIPANTVNKWTPDGKVTPFRQPSNNSNGLTYDRVGNLLLAEHSGRKIGMLRPDGTYSTLVDRYQGIRFNSPNDVIVDRKGAVYFTDPPYGLDKAATDTLGFNGIYRFHKGKLTLIADDLFRPNGLALSPDGKTLYLANSDRPKKYMKYPVAKNGKVGQGQLFFDATSLQGAGSPDGIKVDVEGNVYATGPGGVLVINPQGKHLGTIVFPEVPANLAFGGKDGKTLFVTARTGLYAVEVKIEGLR</sequence>
<proteinExistence type="predicted"/>
<dbReference type="PANTHER" id="PTHR47572:SF4">
    <property type="entry name" value="LACTONASE DRP35"/>
    <property type="match status" value="1"/>
</dbReference>
<keyword evidence="3" id="KW-0862">Zinc</keyword>
<protein>
    <submittedName>
        <fullName evidence="5">Gluconolactonase</fullName>
        <ecNumber evidence="5">3.1.1.17</ecNumber>
    </submittedName>
</protein>
<dbReference type="EC" id="3.1.1.17" evidence="5"/>
<feature type="binding site" evidence="3">
    <location>
        <position position="257"/>
    </location>
    <ligand>
        <name>a divalent metal cation</name>
        <dbReference type="ChEBI" id="CHEBI:60240"/>
    </ligand>
</feature>
<dbReference type="Proteomes" id="UP000013909">
    <property type="component" value="Unassembled WGS sequence"/>
</dbReference>
<dbReference type="Pfam" id="PF08450">
    <property type="entry name" value="SGL"/>
    <property type="match status" value="1"/>
</dbReference>
<feature type="binding site" evidence="3">
    <location>
        <position position="68"/>
    </location>
    <ligand>
        <name>a divalent metal cation</name>
        <dbReference type="ChEBI" id="CHEBI:60240"/>
    </ligand>
</feature>
<gene>
    <name evidence="5" type="ORF">ADIS_1632</name>
</gene>
<feature type="binding site" evidence="3">
    <location>
        <position position="205"/>
    </location>
    <ligand>
        <name>a divalent metal cation</name>
        <dbReference type="ChEBI" id="CHEBI:60240"/>
    </ligand>
</feature>
<dbReference type="EMBL" id="AQHR01000048">
    <property type="protein sequence ID" value="EON77919.1"/>
    <property type="molecule type" value="Genomic_DNA"/>
</dbReference>
<feature type="binding site" evidence="3">
    <location>
        <position position="154"/>
    </location>
    <ligand>
        <name>a divalent metal cation</name>
        <dbReference type="ChEBI" id="CHEBI:60240"/>
    </ligand>
</feature>
<evidence type="ECO:0000256" key="2">
    <source>
        <dbReference type="PIRSR" id="PIRSR605511-1"/>
    </source>
</evidence>
<accession>R7ZV88</accession>
<reference evidence="5 6" key="1">
    <citation type="submission" date="2013-02" db="EMBL/GenBank/DDBJ databases">
        <title>A novel strain isolated from Lonar lake, Maharashtra, India.</title>
        <authorList>
            <person name="Singh A."/>
        </authorList>
    </citation>
    <scope>NUCLEOTIDE SEQUENCE [LARGE SCALE GENOMIC DNA]</scope>
    <source>
        <strain evidence="5 6">AK24</strain>
    </source>
</reference>
<evidence type="ECO:0000256" key="3">
    <source>
        <dbReference type="PIRSR" id="PIRSR605511-2"/>
    </source>
</evidence>
<comment type="caution">
    <text evidence="5">The sequence shown here is derived from an EMBL/GenBank/DDBJ whole genome shotgun (WGS) entry which is preliminary data.</text>
</comment>
<keyword evidence="6" id="KW-1185">Reference proteome</keyword>
<dbReference type="SUPFAM" id="SSF63829">
    <property type="entry name" value="Calcium-dependent phosphotriesterase"/>
    <property type="match status" value="1"/>
</dbReference>
<organism evidence="5 6">
    <name type="scientific">Lunatimonas lonarensis</name>
    <dbReference type="NCBI Taxonomy" id="1232681"/>
    <lineage>
        <taxon>Bacteria</taxon>
        <taxon>Pseudomonadati</taxon>
        <taxon>Bacteroidota</taxon>
        <taxon>Cytophagia</taxon>
        <taxon>Cytophagales</taxon>
        <taxon>Cyclobacteriaceae</taxon>
    </lineage>
</organism>
<dbReference type="PATRIC" id="fig|1288963.3.peg.1622"/>
<dbReference type="InterPro" id="IPR051262">
    <property type="entry name" value="SMP-30/CGR1_Lactonase"/>
</dbReference>
<feature type="domain" description="SMP-30/Gluconolactonase/LRE-like region" evidence="4">
    <location>
        <begin position="66"/>
        <end position="311"/>
    </location>
</feature>
<name>R7ZV88_9BACT</name>
<dbReference type="Gene3D" id="2.120.10.30">
    <property type="entry name" value="TolB, C-terminal domain"/>
    <property type="match status" value="1"/>
</dbReference>
<keyword evidence="3" id="KW-0479">Metal-binding</keyword>
<evidence type="ECO:0000313" key="5">
    <source>
        <dbReference type="EMBL" id="EON77919.1"/>
    </source>
</evidence>
<dbReference type="InterPro" id="IPR013658">
    <property type="entry name" value="SGL"/>
</dbReference>
<dbReference type="AlphaFoldDB" id="R7ZV88"/>
<evidence type="ECO:0000256" key="1">
    <source>
        <dbReference type="ARBA" id="ARBA00022801"/>
    </source>
</evidence>
<dbReference type="GO" id="GO:0004341">
    <property type="term" value="F:gluconolactonase activity"/>
    <property type="evidence" value="ECO:0007669"/>
    <property type="project" value="UniProtKB-EC"/>
</dbReference>
<evidence type="ECO:0000259" key="4">
    <source>
        <dbReference type="Pfam" id="PF08450"/>
    </source>
</evidence>
<dbReference type="PRINTS" id="PR01790">
    <property type="entry name" value="SMP30FAMILY"/>
</dbReference>